<sequence>MADKNKNSGFTIKLKHLLIVVFIFISAVPLFFSLQYLNQYAQNQYREQVGEKLEALSLIAKQRILTSVARLEDSAALIASRTQMRAYLAQWGQQQSPELLEQINKIIFDASAAVPHLHEISLYNNEGAPLTSTIEASLEEKLLSPPVKGTKVQAEPFENSLLLTAVTPLILDRKKVGYLKVAFFADFLLELIEERAGLGTTGEWLIVTRSAEGHALFVTPLKYDKNAAFTRIIDKAQIDIPTTQALLGNEILMDQAPDYMGQPVMAYTRYLPKQDWGLVVKMHESEIAQLTVEFKRVLLLLETVIIALAVIIGVIVSFYIAMPIERLRSFTQKVSSGDYSHNVEPSGWLEAKELTHSFNTMTKSLRDLNENLLKKVEERTQELDKANQRLLELANKDELTGVNNRRYFEERLGQEIKRAKRNGSSLALVMLDLDYFKVVNDTWGHLAGDQVLKTVSQKLQYCLRDTDIIARIGGEEFCLVMPDGSYDGVIAHLERIRIDIAALKIIYESHDISISCSMGLAFCRESDTIQSLMERADDALYLSKNAGRNKLSDENGVVQSVMASNTEAKKTGE</sequence>
<dbReference type="SMART" id="SM00267">
    <property type="entry name" value="GGDEF"/>
    <property type="match status" value="1"/>
</dbReference>
<feature type="transmembrane region" description="Helical" evidence="5">
    <location>
        <begin position="297"/>
        <end position="322"/>
    </location>
</feature>
<dbReference type="InterPro" id="IPR043128">
    <property type="entry name" value="Rev_trsase/Diguanyl_cyclase"/>
</dbReference>
<evidence type="ECO:0000259" key="7">
    <source>
        <dbReference type="PROSITE" id="PS50887"/>
    </source>
</evidence>
<dbReference type="InterPro" id="IPR000160">
    <property type="entry name" value="GGDEF_dom"/>
</dbReference>
<organism evidence="8 9">
    <name type="scientific">Dasania phycosphaerae</name>
    <dbReference type="NCBI Taxonomy" id="2950436"/>
    <lineage>
        <taxon>Bacteria</taxon>
        <taxon>Pseudomonadati</taxon>
        <taxon>Pseudomonadota</taxon>
        <taxon>Gammaproteobacteria</taxon>
        <taxon>Cellvibrionales</taxon>
        <taxon>Spongiibacteraceae</taxon>
        <taxon>Dasania</taxon>
    </lineage>
</organism>
<evidence type="ECO:0000313" key="9">
    <source>
        <dbReference type="Proteomes" id="UP001069090"/>
    </source>
</evidence>
<dbReference type="InterPro" id="IPR029787">
    <property type="entry name" value="Nucleotide_cyclase"/>
</dbReference>
<dbReference type="Pfam" id="PF00672">
    <property type="entry name" value="HAMP"/>
    <property type="match status" value="1"/>
</dbReference>
<comment type="catalytic activity">
    <reaction evidence="3">
        <text>2 GTP = 3',3'-c-di-GMP + 2 diphosphate</text>
        <dbReference type="Rhea" id="RHEA:24898"/>
        <dbReference type="ChEBI" id="CHEBI:33019"/>
        <dbReference type="ChEBI" id="CHEBI:37565"/>
        <dbReference type="ChEBI" id="CHEBI:58805"/>
        <dbReference type="EC" id="2.7.7.65"/>
    </reaction>
</comment>
<keyword evidence="8" id="KW-0548">Nucleotidyltransferase</keyword>
<dbReference type="AlphaFoldDB" id="A0A9J6RMY4"/>
<dbReference type="InterPro" id="IPR050469">
    <property type="entry name" value="Diguanylate_Cyclase"/>
</dbReference>
<feature type="domain" description="HAMP" evidence="6">
    <location>
        <begin position="318"/>
        <end position="370"/>
    </location>
</feature>
<evidence type="ECO:0000256" key="2">
    <source>
        <dbReference type="ARBA" id="ARBA00012528"/>
    </source>
</evidence>
<evidence type="ECO:0000259" key="6">
    <source>
        <dbReference type="PROSITE" id="PS50885"/>
    </source>
</evidence>
<keyword evidence="9" id="KW-1185">Reference proteome</keyword>
<reference evidence="8 9" key="1">
    <citation type="submission" date="2022-12" db="EMBL/GenBank/DDBJ databases">
        <title>Dasania phycosphaerae sp. nov., isolated from particulate material of the south coast of Korea.</title>
        <authorList>
            <person name="Jiang Y."/>
        </authorList>
    </citation>
    <scope>NUCLEOTIDE SEQUENCE [LARGE SCALE GENOMIC DNA]</scope>
    <source>
        <strain evidence="8 9">GY-19</strain>
    </source>
</reference>
<evidence type="ECO:0000256" key="3">
    <source>
        <dbReference type="ARBA" id="ARBA00034247"/>
    </source>
</evidence>
<dbReference type="SMART" id="SM00304">
    <property type="entry name" value="HAMP"/>
    <property type="match status" value="1"/>
</dbReference>
<dbReference type="Proteomes" id="UP001069090">
    <property type="component" value="Unassembled WGS sequence"/>
</dbReference>
<dbReference type="RefSeq" id="WP_258331856.1">
    <property type="nucleotide sequence ID" value="NZ_JAPTGG010000008.1"/>
</dbReference>
<evidence type="ECO:0000313" key="8">
    <source>
        <dbReference type="EMBL" id="MCZ0865714.1"/>
    </source>
</evidence>
<dbReference type="SUPFAM" id="SSF55073">
    <property type="entry name" value="Nucleotide cyclase"/>
    <property type="match status" value="1"/>
</dbReference>
<dbReference type="GO" id="GO:0052621">
    <property type="term" value="F:diguanylate cyclase activity"/>
    <property type="evidence" value="ECO:0007669"/>
    <property type="project" value="UniProtKB-EC"/>
</dbReference>
<dbReference type="EMBL" id="JAPTGG010000008">
    <property type="protein sequence ID" value="MCZ0865714.1"/>
    <property type="molecule type" value="Genomic_DNA"/>
</dbReference>
<protein>
    <recommendedName>
        <fullName evidence="2">diguanylate cyclase</fullName>
        <ecNumber evidence="2">2.7.7.65</ecNumber>
    </recommendedName>
</protein>
<keyword evidence="5" id="KW-0812">Transmembrane</keyword>
<keyword evidence="8" id="KW-0808">Transferase</keyword>
<feature type="domain" description="GGDEF" evidence="7">
    <location>
        <begin position="424"/>
        <end position="556"/>
    </location>
</feature>
<keyword evidence="4" id="KW-0175">Coiled coil</keyword>
<proteinExistence type="predicted"/>
<accession>A0A9J6RMY4</accession>
<comment type="caution">
    <text evidence="8">The sequence shown here is derived from an EMBL/GenBank/DDBJ whole genome shotgun (WGS) entry which is preliminary data.</text>
</comment>
<dbReference type="GO" id="GO:0007165">
    <property type="term" value="P:signal transduction"/>
    <property type="evidence" value="ECO:0007669"/>
    <property type="project" value="InterPro"/>
</dbReference>
<keyword evidence="5" id="KW-1133">Transmembrane helix</keyword>
<evidence type="ECO:0000256" key="1">
    <source>
        <dbReference type="ARBA" id="ARBA00001946"/>
    </source>
</evidence>
<dbReference type="PROSITE" id="PS50885">
    <property type="entry name" value="HAMP"/>
    <property type="match status" value="1"/>
</dbReference>
<name>A0A9J6RMY4_9GAMM</name>
<dbReference type="PANTHER" id="PTHR45138:SF9">
    <property type="entry name" value="DIGUANYLATE CYCLASE DGCM-RELATED"/>
    <property type="match status" value="1"/>
</dbReference>
<evidence type="ECO:0000256" key="5">
    <source>
        <dbReference type="SAM" id="Phobius"/>
    </source>
</evidence>
<gene>
    <name evidence="8" type="ORF">O0V09_10900</name>
</gene>
<dbReference type="CDD" id="cd01949">
    <property type="entry name" value="GGDEF"/>
    <property type="match status" value="1"/>
</dbReference>
<dbReference type="GO" id="GO:0016020">
    <property type="term" value="C:membrane"/>
    <property type="evidence" value="ECO:0007669"/>
    <property type="project" value="InterPro"/>
</dbReference>
<dbReference type="NCBIfam" id="TIGR00254">
    <property type="entry name" value="GGDEF"/>
    <property type="match status" value="1"/>
</dbReference>
<feature type="coiled-coil region" evidence="4">
    <location>
        <begin position="369"/>
        <end position="396"/>
    </location>
</feature>
<dbReference type="PROSITE" id="PS50887">
    <property type="entry name" value="GGDEF"/>
    <property type="match status" value="1"/>
</dbReference>
<dbReference type="CDD" id="cd06225">
    <property type="entry name" value="HAMP"/>
    <property type="match status" value="1"/>
</dbReference>
<dbReference type="EC" id="2.7.7.65" evidence="2"/>
<evidence type="ECO:0000256" key="4">
    <source>
        <dbReference type="SAM" id="Coils"/>
    </source>
</evidence>
<dbReference type="Gene3D" id="3.30.70.270">
    <property type="match status" value="1"/>
</dbReference>
<feature type="transmembrane region" description="Helical" evidence="5">
    <location>
        <begin position="16"/>
        <end position="37"/>
    </location>
</feature>
<dbReference type="FunFam" id="3.30.70.270:FF:000001">
    <property type="entry name" value="Diguanylate cyclase domain protein"/>
    <property type="match status" value="1"/>
</dbReference>
<dbReference type="Gene3D" id="6.10.340.10">
    <property type="match status" value="1"/>
</dbReference>
<dbReference type="SUPFAM" id="SSF158472">
    <property type="entry name" value="HAMP domain-like"/>
    <property type="match status" value="1"/>
</dbReference>
<keyword evidence="5" id="KW-0472">Membrane</keyword>
<dbReference type="PANTHER" id="PTHR45138">
    <property type="entry name" value="REGULATORY COMPONENTS OF SENSORY TRANSDUCTION SYSTEM"/>
    <property type="match status" value="1"/>
</dbReference>
<comment type="cofactor">
    <cofactor evidence="1">
        <name>Mg(2+)</name>
        <dbReference type="ChEBI" id="CHEBI:18420"/>
    </cofactor>
</comment>
<dbReference type="Pfam" id="PF00990">
    <property type="entry name" value="GGDEF"/>
    <property type="match status" value="1"/>
</dbReference>
<dbReference type="InterPro" id="IPR003660">
    <property type="entry name" value="HAMP_dom"/>
</dbReference>